<accession>A0A0Q9YD75</accession>
<name>A0A0Q9YD75_9BACI</name>
<dbReference type="Proteomes" id="UP000053881">
    <property type="component" value="Unassembled WGS sequence"/>
</dbReference>
<sequence>MKGALFTKNLRLDGQGSFLFTTVETFLSIRVEGQHARRKCDMRVYQRHIRRELDKELTKNIHEGMLTTQTWKSLKQVFLVHKVV</sequence>
<dbReference type="AlphaFoldDB" id="A0A0Q9YD75"/>
<reference evidence="1 2" key="1">
    <citation type="submission" date="2015-06" db="EMBL/GenBank/DDBJ databases">
        <title>Genome sequencing project of Bacillus galactosidilyticus PL133.</title>
        <authorList>
            <person name="Gaiero J."/>
            <person name="Nicol R."/>
            <person name="Habash M."/>
        </authorList>
    </citation>
    <scope>NUCLEOTIDE SEQUENCE [LARGE SCALE GENOMIC DNA]</scope>
    <source>
        <strain evidence="1 2">PL133</strain>
    </source>
</reference>
<gene>
    <name evidence="1" type="ORF">ACA29_06050</name>
</gene>
<protein>
    <submittedName>
        <fullName evidence="1">Uncharacterized protein</fullName>
    </submittedName>
</protein>
<evidence type="ECO:0000313" key="1">
    <source>
        <dbReference type="EMBL" id="KRG14417.1"/>
    </source>
</evidence>
<organism evidence="1 2">
    <name type="scientific">Lederbergia galactosidilytica</name>
    <dbReference type="NCBI Taxonomy" id="217031"/>
    <lineage>
        <taxon>Bacteria</taxon>
        <taxon>Bacillati</taxon>
        <taxon>Bacillota</taxon>
        <taxon>Bacilli</taxon>
        <taxon>Bacillales</taxon>
        <taxon>Bacillaceae</taxon>
        <taxon>Lederbergia</taxon>
    </lineage>
</organism>
<dbReference type="EMBL" id="LGPB01000063">
    <property type="protein sequence ID" value="KRG14417.1"/>
    <property type="molecule type" value="Genomic_DNA"/>
</dbReference>
<dbReference type="PATRIC" id="fig|217031.4.peg.2025"/>
<evidence type="ECO:0000313" key="2">
    <source>
        <dbReference type="Proteomes" id="UP000053881"/>
    </source>
</evidence>
<proteinExistence type="predicted"/>
<comment type="caution">
    <text evidence="1">The sequence shown here is derived from an EMBL/GenBank/DDBJ whole genome shotgun (WGS) entry which is preliminary data.</text>
</comment>